<dbReference type="RefSeq" id="WP_104739106.1">
    <property type="nucleotide sequence ID" value="NZ_BMHR01000013.1"/>
</dbReference>
<dbReference type="Proteomes" id="UP000243451">
    <property type="component" value="Unassembled WGS sequence"/>
</dbReference>
<proteinExistence type="predicted"/>
<organism evidence="1 2">
    <name type="scientific">Halopseudomonas oceani</name>
    <dbReference type="NCBI Taxonomy" id="1708783"/>
    <lineage>
        <taxon>Bacteria</taxon>
        <taxon>Pseudomonadati</taxon>
        <taxon>Pseudomonadota</taxon>
        <taxon>Gammaproteobacteria</taxon>
        <taxon>Pseudomonadales</taxon>
        <taxon>Pseudomonadaceae</taxon>
        <taxon>Halopseudomonas</taxon>
    </lineage>
</organism>
<sequence length="214" mass="23593">MNITGLKSRIADAMAQPDSVAGMRRWLASRVPALHPAIRLENDQIDTLQSFAQAYIEQVPDVLEAAAAVAQSARLRERILPVLKVAEAFLLQPPDLPSEHKGLITLLDEAYLAHRLVEEVNDRYVANGIAPLIPMDITRANLIVHQLLGDAFANKLDLAVEAAVAGLLPDDLFQSPAFKAYQAEQDPDRVRELWSQWSCMSRQLGVDIELRGAA</sequence>
<evidence type="ECO:0000313" key="1">
    <source>
        <dbReference type="EMBL" id="POB02203.1"/>
    </source>
</evidence>
<accession>A0A2P4ESU2</accession>
<dbReference type="EMBL" id="PPSK01000014">
    <property type="protein sequence ID" value="POB02203.1"/>
    <property type="molecule type" value="Genomic_DNA"/>
</dbReference>
<reference evidence="1 2" key="1">
    <citation type="submission" date="2018-01" db="EMBL/GenBank/DDBJ databases">
        <title>Draft genome of the type strain Pseudomonas oceani DSM 100277 isolated from the deep water in Okinawa trough, northwestern Pacific Ocean.</title>
        <authorList>
            <person name="Gomila M."/>
            <person name="Mulet M."/>
            <person name="Garcia-Valdes E."/>
            <person name="Lalucat J."/>
        </authorList>
    </citation>
    <scope>NUCLEOTIDE SEQUENCE [LARGE SCALE GENOMIC DNA]</scope>
    <source>
        <strain evidence="1 2">DSM 100277</strain>
    </source>
</reference>
<gene>
    <name evidence="1" type="ORF">C1949_14040</name>
</gene>
<dbReference type="AlphaFoldDB" id="A0A2P4ESU2"/>
<protein>
    <submittedName>
        <fullName evidence="1">Uncharacterized protein</fullName>
    </submittedName>
</protein>
<comment type="caution">
    <text evidence="1">The sequence shown here is derived from an EMBL/GenBank/DDBJ whole genome shotgun (WGS) entry which is preliminary data.</text>
</comment>
<keyword evidence="2" id="KW-1185">Reference proteome</keyword>
<evidence type="ECO:0000313" key="2">
    <source>
        <dbReference type="Proteomes" id="UP000243451"/>
    </source>
</evidence>
<dbReference type="OrthoDB" id="5731249at2"/>
<name>A0A2P4ESU2_9GAMM</name>